<dbReference type="Proteomes" id="UP001189624">
    <property type="component" value="Chromosome 4"/>
</dbReference>
<accession>A0AA86SJ72</accession>
<gene>
    <name evidence="4" type="ORF">AYBTSS11_LOCUS15043</name>
</gene>
<dbReference type="PANTHER" id="PTHR33138:SF74">
    <property type="entry name" value="WALL-ASSOCIATED RECEPTOR KINASE, GALACTURONAN-BINDING DOMAIN-CONTAINING PROTEIN-RELATED"/>
    <property type="match status" value="1"/>
</dbReference>
<sequence length="265" mass="30777">MGVKHGDFHNTLLPFLLIVSCLMLISFPHSHSQPPSPTCSQQSYTCSINVSAIFYPFWEHNPQCTGGDQSQLFCYAQYGKNIQNYYPEFTVKEFNDTSRTMKVMLTNPVNNDVCYHQFFDIYKNLNKTLFQYSASVHNITIFFDSCPDHIPGFPSMRSFKCGDSVHYFEEGYKEQKMLQKYSLLNDCKQRLRVPTPAPLHNYYYSDGDAVLREVISDGFEVYYDVPQHCRRCSETDGSCLKDGNREHCWEKYAESSHMVRSVKVK</sequence>
<dbReference type="Pfam" id="PF14380">
    <property type="entry name" value="WAK_assoc"/>
    <property type="match status" value="1"/>
</dbReference>
<feature type="domain" description="Wall-associated receptor kinase C-terminal" evidence="3">
    <location>
        <begin position="173"/>
        <end position="245"/>
    </location>
</feature>
<keyword evidence="2" id="KW-0732">Signal</keyword>
<feature type="signal peptide" evidence="2">
    <location>
        <begin position="1"/>
        <end position="32"/>
    </location>
</feature>
<dbReference type="Gramene" id="rna-AYBTSS11_LOCUS15043">
    <property type="protein sequence ID" value="CAJ1951957.1"/>
    <property type="gene ID" value="gene-AYBTSS11_LOCUS15043"/>
</dbReference>
<evidence type="ECO:0000256" key="2">
    <source>
        <dbReference type="SAM" id="SignalP"/>
    </source>
</evidence>
<dbReference type="PROSITE" id="PS51257">
    <property type="entry name" value="PROKAR_LIPOPROTEIN"/>
    <property type="match status" value="1"/>
</dbReference>
<name>A0AA86SJ72_9FABA</name>
<evidence type="ECO:0000259" key="3">
    <source>
        <dbReference type="Pfam" id="PF14380"/>
    </source>
</evidence>
<dbReference type="EMBL" id="OY731401">
    <property type="protein sequence ID" value="CAJ1951957.1"/>
    <property type="molecule type" value="Genomic_DNA"/>
</dbReference>
<organism evidence="4 5">
    <name type="scientific">Sphenostylis stenocarpa</name>
    <dbReference type="NCBI Taxonomy" id="92480"/>
    <lineage>
        <taxon>Eukaryota</taxon>
        <taxon>Viridiplantae</taxon>
        <taxon>Streptophyta</taxon>
        <taxon>Embryophyta</taxon>
        <taxon>Tracheophyta</taxon>
        <taxon>Spermatophyta</taxon>
        <taxon>Magnoliopsida</taxon>
        <taxon>eudicotyledons</taxon>
        <taxon>Gunneridae</taxon>
        <taxon>Pentapetalae</taxon>
        <taxon>rosids</taxon>
        <taxon>fabids</taxon>
        <taxon>Fabales</taxon>
        <taxon>Fabaceae</taxon>
        <taxon>Papilionoideae</taxon>
        <taxon>50 kb inversion clade</taxon>
        <taxon>NPAAA clade</taxon>
        <taxon>indigoferoid/millettioid clade</taxon>
        <taxon>Phaseoleae</taxon>
        <taxon>Sphenostylis</taxon>
    </lineage>
</organism>
<evidence type="ECO:0000313" key="4">
    <source>
        <dbReference type="EMBL" id="CAJ1951957.1"/>
    </source>
</evidence>
<keyword evidence="1" id="KW-0325">Glycoprotein</keyword>
<dbReference type="AlphaFoldDB" id="A0AA86SJ72"/>
<dbReference type="PANTHER" id="PTHR33138">
    <property type="entry name" value="OS01G0690200 PROTEIN"/>
    <property type="match status" value="1"/>
</dbReference>
<evidence type="ECO:0000256" key="1">
    <source>
        <dbReference type="ARBA" id="ARBA00023180"/>
    </source>
</evidence>
<evidence type="ECO:0000313" key="5">
    <source>
        <dbReference type="Proteomes" id="UP001189624"/>
    </source>
</evidence>
<protein>
    <recommendedName>
        <fullName evidence="3">Wall-associated receptor kinase C-terminal domain-containing protein</fullName>
    </recommendedName>
</protein>
<proteinExistence type="predicted"/>
<keyword evidence="5" id="KW-1185">Reference proteome</keyword>
<reference evidence="4" key="1">
    <citation type="submission" date="2023-10" db="EMBL/GenBank/DDBJ databases">
        <authorList>
            <person name="Domelevo Entfellner J.-B."/>
        </authorList>
    </citation>
    <scope>NUCLEOTIDE SEQUENCE</scope>
</reference>
<feature type="chain" id="PRO_5041651086" description="Wall-associated receptor kinase C-terminal domain-containing protein" evidence="2">
    <location>
        <begin position="33"/>
        <end position="265"/>
    </location>
</feature>
<dbReference type="InterPro" id="IPR032872">
    <property type="entry name" value="WAK_assoc_C"/>
</dbReference>